<dbReference type="Pfam" id="PF04424">
    <property type="entry name" value="MINDY_DUB"/>
    <property type="match status" value="1"/>
</dbReference>
<dbReference type="Gramene" id="GBG84165">
    <property type="protein sequence ID" value="GBG84165"/>
    <property type="gene ID" value="CBR_g38139"/>
</dbReference>
<evidence type="ECO:0000313" key="4">
    <source>
        <dbReference type="Proteomes" id="UP000265515"/>
    </source>
</evidence>
<dbReference type="GO" id="GO:1990380">
    <property type="term" value="F:K48-linked deubiquitinase activity"/>
    <property type="evidence" value="ECO:0007669"/>
    <property type="project" value="InterPro"/>
</dbReference>
<dbReference type="OrthoDB" id="10261212at2759"/>
<name>A0A388LPK9_CHABU</name>
<keyword evidence="4" id="KW-1185">Reference proteome</keyword>
<dbReference type="PANTHER" id="PTHR18063:SF6">
    <property type="entry name" value="UBIQUITIN CARBOXYL-TERMINAL HYDROLASE"/>
    <property type="match status" value="1"/>
</dbReference>
<dbReference type="InterPro" id="IPR007518">
    <property type="entry name" value="MINDY"/>
</dbReference>
<comment type="caution">
    <text evidence="3">The sequence shown here is derived from an EMBL/GenBank/DDBJ whole genome shotgun (WGS) entry which is preliminary data.</text>
</comment>
<sequence length="724" mass="78700">MLLRNTISIRGEPSEILLEDLMHLVADRLLDSNVETADDEYGRNKRQNIEDAIQLLPRLATGIDVNVRFRNIHDFEFTRECAIFDLLDISIVHGWIIDPQDEPTCRIIGSHSYNTLVEKLVALKGLLPSVDDSDLSGTHHLQEAEARGVEGAGGPSSPSRGPRSSPSGRAGGGRQTGVDETHQMEEDEDAALKRGLELSLSVPGSRSPREPNHDAEGNEGLAERCMTSSTMDGNAHDRSAEKGNVVVASDLDRGHGSDVGGREMAGDVEGGKTSDAERGQGVDLRRTEVGVESERNGESGGSPGKGHDMTERRNGKDREEQGEEQTRDPEGTLPVGRDDACRDPEESNNCHKERRAETTSSSGDNHEGEVAVSGKQREEEGEREGGAREEVDGSCPEMLLKNQEDQGECVPVEPGNEGEADREAGIGKDDDCAEHSLRAVLAVAEKTLGREVTEEELNDMIKEGFVIENFLSNTASQLTYCGLFMLQEGVKERQLCVFFRNNHFNTMFKYNGQLYILATDQGYLNQANLVWEKLSEVDGDTQFATGTFDVFKTDANWAAAGYYVPRDSDQSYNKGGERGNQGQHDYDADLQLAWELHRHEERLMAARRDASQGGANDPHTSRPHLSYQQGGAYGAVRPQRAGQEAAQGSSGSSSSGPSAQQTPGNGSSTSLPSSTSMSSFISKFSPNLSSKRPAPPRRGDTPPQGSSSTAPARTGERKRECVIM</sequence>
<feature type="region of interest" description="Disordered" evidence="1">
    <location>
        <begin position="608"/>
        <end position="724"/>
    </location>
</feature>
<dbReference type="GO" id="GO:0005829">
    <property type="term" value="C:cytosol"/>
    <property type="evidence" value="ECO:0007669"/>
    <property type="project" value="TreeGrafter"/>
</dbReference>
<proteinExistence type="predicted"/>
<organism evidence="3 4">
    <name type="scientific">Chara braunii</name>
    <name type="common">Braun's stonewort</name>
    <dbReference type="NCBI Taxonomy" id="69332"/>
    <lineage>
        <taxon>Eukaryota</taxon>
        <taxon>Viridiplantae</taxon>
        <taxon>Streptophyta</taxon>
        <taxon>Charophyceae</taxon>
        <taxon>Charales</taxon>
        <taxon>Characeae</taxon>
        <taxon>Chara</taxon>
    </lineage>
</organism>
<dbReference type="STRING" id="69332.A0A388LPK9"/>
<dbReference type="GO" id="GO:0071944">
    <property type="term" value="C:cell periphery"/>
    <property type="evidence" value="ECO:0007669"/>
    <property type="project" value="TreeGrafter"/>
</dbReference>
<dbReference type="GO" id="GO:0071108">
    <property type="term" value="P:protein K48-linked deubiquitination"/>
    <property type="evidence" value="ECO:0007669"/>
    <property type="project" value="TreeGrafter"/>
</dbReference>
<dbReference type="AlphaFoldDB" id="A0A388LPK9"/>
<feature type="compositionally biased region" description="Low complexity" evidence="1">
    <location>
        <begin position="641"/>
        <end position="686"/>
    </location>
</feature>
<accession>A0A388LPK9</accession>
<evidence type="ECO:0000313" key="3">
    <source>
        <dbReference type="EMBL" id="GBG84165.1"/>
    </source>
</evidence>
<protein>
    <recommendedName>
        <fullName evidence="2">MINDY deubiquitinase domain-containing protein</fullName>
    </recommendedName>
</protein>
<dbReference type="GO" id="GO:0004843">
    <property type="term" value="F:cysteine-type deubiquitinase activity"/>
    <property type="evidence" value="ECO:0007669"/>
    <property type="project" value="InterPro"/>
</dbReference>
<feature type="compositionally biased region" description="Basic and acidic residues" evidence="1">
    <location>
        <begin position="207"/>
        <end position="216"/>
    </location>
</feature>
<feature type="compositionally biased region" description="Basic and acidic residues" evidence="1">
    <location>
        <begin position="177"/>
        <end position="188"/>
    </location>
</feature>
<feature type="compositionally biased region" description="Low complexity" evidence="1">
    <location>
        <begin position="155"/>
        <end position="168"/>
    </location>
</feature>
<dbReference type="PANTHER" id="PTHR18063">
    <property type="entry name" value="NF-E2 INDUCIBLE PROTEIN"/>
    <property type="match status" value="1"/>
</dbReference>
<feature type="compositionally biased region" description="Basic and acidic residues" evidence="1">
    <location>
        <begin position="364"/>
        <end position="391"/>
    </location>
</feature>
<dbReference type="EMBL" id="BFEA01000466">
    <property type="protein sequence ID" value="GBG84165.1"/>
    <property type="molecule type" value="Genomic_DNA"/>
</dbReference>
<feature type="domain" description="MINDY deubiquitinase" evidence="2">
    <location>
        <begin position="1"/>
        <end position="548"/>
    </location>
</feature>
<feature type="region of interest" description="Disordered" evidence="1">
    <location>
        <begin position="200"/>
        <end position="395"/>
    </location>
</feature>
<gene>
    <name evidence="3" type="ORF">CBR_g38139</name>
</gene>
<evidence type="ECO:0000259" key="2">
    <source>
        <dbReference type="Pfam" id="PF04424"/>
    </source>
</evidence>
<feature type="compositionally biased region" description="Basic and acidic residues" evidence="1">
    <location>
        <begin position="250"/>
        <end position="297"/>
    </location>
</feature>
<dbReference type="InterPro" id="IPR033979">
    <property type="entry name" value="MINDY_domain"/>
</dbReference>
<evidence type="ECO:0000256" key="1">
    <source>
        <dbReference type="SAM" id="MobiDB-lite"/>
    </source>
</evidence>
<dbReference type="Proteomes" id="UP000265515">
    <property type="component" value="Unassembled WGS sequence"/>
</dbReference>
<dbReference type="GO" id="GO:0016807">
    <property type="term" value="F:cysteine-type carboxypeptidase activity"/>
    <property type="evidence" value="ECO:0007669"/>
    <property type="project" value="TreeGrafter"/>
</dbReference>
<feature type="compositionally biased region" description="Basic and acidic residues" evidence="1">
    <location>
        <begin position="305"/>
        <end position="357"/>
    </location>
</feature>
<reference evidence="3 4" key="1">
    <citation type="journal article" date="2018" name="Cell">
        <title>The Chara Genome: Secondary Complexity and Implications for Plant Terrestrialization.</title>
        <authorList>
            <person name="Nishiyama T."/>
            <person name="Sakayama H."/>
            <person name="Vries J.D."/>
            <person name="Buschmann H."/>
            <person name="Saint-Marcoux D."/>
            <person name="Ullrich K.K."/>
            <person name="Haas F.B."/>
            <person name="Vanderstraeten L."/>
            <person name="Becker D."/>
            <person name="Lang D."/>
            <person name="Vosolsobe S."/>
            <person name="Rombauts S."/>
            <person name="Wilhelmsson P.K.I."/>
            <person name="Janitza P."/>
            <person name="Kern R."/>
            <person name="Heyl A."/>
            <person name="Rumpler F."/>
            <person name="Villalobos L.I.A.C."/>
            <person name="Clay J.M."/>
            <person name="Skokan R."/>
            <person name="Toyoda A."/>
            <person name="Suzuki Y."/>
            <person name="Kagoshima H."/>
            <person name="Schijlen E."/>
            <person name="Tajeshwar N."/>
            <person name="Catarino B."/>
            <person name="Hetherington A.J."/>
            <person name="Saltykova A."/>
            <person name="Bonnot C."/>
            <person name="Breuninger H."/>
            <person name="Symeonidi A."/>
            <person name="Radhakrishnan G.V."/>
            <person name="Van Nieuwerburgh F."/>
            <person name="Deforce D."/>
            <person name="Chang C."/>
            <person name="Karol K.G."/>
            <person name="Hedrich R."/>
            <person name="Ulvskov P."/>
            <person name="Glockner G."/>
            <person name="Delwiche C.F."/>
            <person name="Petrasek J."/>
            <person name="Van de Peer Y."/>
            <person name="Friml J."/>
            <person name="Beilby M."/>
            <person name="Dolan L."/>
            <person name="Kohara Y."/>
            <person name="Sugano S."/>
            <person name="Fujiyama A."/>
            <person name="Delaux P.-M."/>
            <person name="Quint M."/>
            <person name="TheiBen G."/>
            <person name="Hagemann M."/>
            <person name="Harholt J."/>
            <person name="Dunand C."/>
            <person name="Zachgo S."/>
            <person name="Langdale J."/>
            <person name="Maumus F."/>
            <person name="Straeten D.V.D."/>
            <person name="Gould S.B."/>
            <person name="Rensing S.A."/>
        </authorList>
    </citation>
    <scope>NUCLEOTIDE SEQUENCE [LARGE SCALE GENOMIC DNA]</scope>
    <source>
        <strain evidence="3 4">S276</strain>
    </source>
</reference>
<dbReference type="OMA" id="NNCHKER"/>
<feature type="region of interest" description="Disordered" evidence="1">
    <location>
        <begin position="144"/>
        <end position="188"/>
    </location>
</feature>
<feature type="compositionally biased region" description="Basic and acidic residues" evidence="1">
    <location>
        <begin position="714"/>
        <end position="724"/>
    </location>
</feature>